<reference evidence="2" key="1">
    <citation type="submission" date="2021-11" db="EMBL/GenBank/DDBJ databases">
        <title>A Novel Adlercreutzia Species, isolated from a Allomyrina dichotoma larva feces.</title>
        <authorList>
            <person name="Suh M.K."/>
        </authorList>
    </citation>
    <scope>NUCLEOTIDE SEQUENCE</scope>
    <source>
        <strain evidence="2">JBNU-10</strain>
    </source>
</reference>
<comment type="caution">
    <text evidence="2">The sequence shown here is derived from an EMBL/GenBank/DDBJ whole genome shotgun (WGS) entry which is preliminary data.</text>
</comment>
<dbReference type="Gene3D" id="1.20.1290.10">
    <property type="entry name" value="AhpD-like"/>
    <property type="match status" value="1"/>
</dbReference>
<dbReference type="PANTHER" id="PTHR33570:SF2">
    <property type="entry name" value="CARBOXYMUCONOLACTONE DECARBOXYLASE-LIKE DOMAIN-CONTAINING PROTEIN"/>
    <property type="match status" value="1"/>
</dbReference>
<evidence type="ECO:0000313" key="2">
    <source>
        <dbReference type="EMBL" id="MCI2242170.1"/>
    </source>
</evidence>
<dbReference type="PANTHER" id="PTHR33570">
    <property type="entry name" value="4-CARBOXYMUCONOLACTONE DECARBOXYLASE FAMILY PROTEIN"/>
    <property type="match status" value="1"/>
</dbReference>
<dbReference type="Pfam" id="PF02627">
    <property type="entry name" value="CMD"/>
    <property type="match status" value="2"/>
</dbReference>
<dbReference type="InterPro" id="IPR052512">
    <property type="entry name" value="4CMD/NDH-1_regulator"/>
</dbReference>
<gene>
    <name evidence="2" type="ORF">LPT13_07375</name>
</gene>
<keyword evidence="3" id="KW-1185">Reference proteome</keyword>
<accession>A0ABS9WH37</accession>
<organism evidence="2 3">
    <name type="scientific">Adlercreutzia faecimuris</name>
    <dbReference type="NCBI Taxonomy" id="2897341"/>
    <lineage>
        <taxon>Bacteria</taxon>
        <taxon>Bacillati</taxon>
        <taxon>Actinomycetota</taxon>
        <taxon>Coriobacteriia</taxon>
        <taxon>Eggerthellales</taxon>
        <taxon>Eggerthellaceae</taxon>
        <taxon>Adlercreutzia</taxon>
    </lineage>
</organism>
<dbReference type="SUPFAM" id="SSF69118">
    <property type="entry name" value="AhpD-like"/>
    <property type="match status" value="1"/>
</dbReference>
<proteinExistence type="predicted"/>
<dbReference type="RefSeq" id="WP_242165117.1">
    <property type="nucleotide sequence ID" value="NZ_JAJMLW010000002.1"/>
</dbReference>
<protein>
    <submittedName>
        <fullName evidence="2">Carboxymuconolactone decarboxylase family protein</fullName>
    </submittedName>
</protein>
<feature type="domain" description="Carboxymuconolactone decarboxylase-like" evidence="1">
    <location>
        <begin position="29"/>
        <end position="104"/>
    </location>
</feature>
<sequence length="253" mass="28066">MSSDIIRDADDYRTRLFGHYDSVLAYTDPEFVQIFENFAFGDVVRDSKLDDRTRFLAILAALMGSQGADAYRTMLPAALEVGVDPTAIKEVVYQGVAYLGLARVLPYIIITNEVLRGRSVKLPLPDQKTATRDEHLRRGNDLQVEIFGEGLRDAWEQGPEDTAHIRRWLAANCFGDYYTRGGLELRERELVTFCYLVALGGCEAQATAHAGGNMRVGNGKELLIDVVSQLVPYIGYPRVLNAISCIEAAAEAE</sequence>
<dbReference type="Proteomes" id="UP001430755">
    <property type="component" value="Unassembled WGS sequence"/>
</dbReference>
<dbReference type="InterPro" id="IPR029032">
    <property type="entry name" value="AhpD-like"/>
</dbReference>
<dbReference type="InterPro" id="IPR003779">
    <property type="entry name" value="CMD-like"/>
</dbReference>
<dbReference type="EMBL" id="JAJMLW010000002">
    <property type="protein sequence ID" value="MCI2242170.1"/>
    <property type="molecule type" value="Genomic_DNA"/>
</dbReference>
<feature type="domain" description="Carboxymuconolactone decarboxylase-like" evidence="1">
    <location>
        <begin position="167"/>
        <end position="247"/>
    </location>
</feature>
<evidence type="ECO:0000259" key="1">
    <source>
        <dbReference type="Pfam" id="PF02627"/>
    </source>
</evidence>
<evidence type="ECO:0000313" key="3">
    <source>
        <dbReference type="Proteomes" id="UP001430755"/>
    </source>
</evidence>
<name>A0ABS9WH37_9ACTN</name>